<name>A0ABD3ICF6_9MARC</name>
<proteinExistence type="predicted"/>
<evidence type="ECO:0000313" key="2">
    <source>
        <dbReference type="EMBL" id="KAL3700070.1"/>
    </source>
</evidence>
<protein>
    <submittedName>
        <fullName evidence="2">Uncharacterized protein</fullName>
    </submittedName>
</protein>
<dbReference type="AlphaFoldDB" id="A0ABD3ICF6"/>
<dbReference type="Proteomes" id="UP001633002">
    <property type="component" value="Unassembled WGS sequence"/>
</dbReference>
<evidence type="ECO:0000313" key="3">
    <source>
        <dbReference type="Proteomes" id="UP001633002"/>
    </source>
</evidence>
<keyword evidence="3" id="KW-1185">Reference proteome</keyword>
<evidence type="ECO:0000256" key="1">
    <source>
        <dbReference type="SAM" id="MobiDB-lite"/>
    </source>
</evidence>
<dbReference type="EMBL" id="JBJQOH010000001">
    <property type="protein sequence ID" value="KAL3700070.1"/>
    <property type="molecule type" value="Genomic_DNA"/>
</dbReference>
<sequence length="96" mass="10306">MASQQGDGAHASVKRKGQDVEETHPVAPPNEGDGVGNTEATFTELVGEADAMAEEVVFFDVTVRQYGVGVEENDIVDTQWHIARTSGNSPSCRARF</sequence>
<accession>A0ABD3ICF6</accession>
<feature type="region of interest" description="Disordered" evidence="1">
    <location>
        <begin position="1"/>
        <end position="40"/>
    </location>
</feature>
<comment type="caution">
    <text evidence="2">The sequence shown here is derived from an EMBL/GenBank/DDBJ whole genome shotgun (WGS) entry which is preliminary data.</text>
</comment>
<organism evidence="2 3">
    <name type="scientific">Riccia sorocarpa</name>
    <dbReference type="NCBI Taxonomy" id="122646"/>
    <lineage>
        <taxon>Eukaryota</taxon>
        <taxon>Viridiplantae</taxon>
        <taxon>Streptophyta</taxon>
        <taxon>Embryophyta</taxon>
        <taxon>Marchantiophyta</taxon>
        <taxon>Marchantiopsida</taxon>
        <taxon>Marchantiidae</taxon>
        <taxon>Marchantiales</taxon>
        <taxon>Ricciaceae</taxon>
        <taxon>Riccia</taxon>
    </lineage>
</organism>
<gene>
    <name evidence="2" type="ORF">R1sor_018092</name>
</gene>
<reference evidence="2 3" key="1">
    <citation type="submission" date="2024-09" db="EMBL/GenBank/DDBJ databases">
        <title>Chromosome-scale assembly of Riccia sorocarpa.</title>
        <authorList>
            <person name="Paukszto L."/>
        </authorList>
    </citation>
    <scope>NUCLEOTIDE SEQUENCE [LARGE SCALE GENOMIC DNA]</scope>
    <source>
        <strain evidence="2">LP-2024</strain>
        <tissue evidence="2">Aerial parts of the thallus</tissue>
    </source>
</reference>